<dbReference type="SMART" id="SM00322">
    <property type="entry name" value="KH"/>
    <property type="match status" value="2"/>
</dbReference>
<dbReference type="SUPFAM" id="SSF54791">
    <property type="entry name" value="Eukaryotic type KH-domain (KH-domain type I)"/>
    <property type="match status" value="2"/>
</dbReference>
<feature type="zinc finger region" description="C3H1-type" evidence="6">
    <location>
        <begin position="152"/>
        <end position="180"/>
    </location>
</feature>
<comment type="caution">
    <text evidence="9">The sequence shown here is derived from an EMBL/GenBank/DDBJ whole genome shotgun (WGS) entry which is preliminary data.</text>
</comment>
<dbReference type="PANTHER" id="PTHR12506:SF50">
    <property type="entry name" value="ZINC FINGER CCCH DOMAIN-CONTAINING PROTEIN 26"/>
    <property type="match status" value="1"/>
</dbReference>
<evidence type="ECO:0000259" key="8">
    <source>
        <dbReference type="PROSITE" id="PS50103"/>
    </source>
</evidence>
<dbReference type="InterPro" id="IPR004087">
    <property type="entry name" value="KH_dom"/>
</dbReference>
<evidence type="ECO:0000313" key="10">
    <source>
        <dbReference type="Proteomes" id="UP000823388"/>
    </source>
</evidence>
<dbReference type="SMART" id="SM00356">
    <property type="entry name" value="ZnF_C3H1"/>
    <property type="match status" value="3"/>
</dbReference>
<reference evidence="9" key="1">
    <citation type="submission" date="2020-05" db="EMBL/GenBank/DDBJ databases">
        <title>WGS assembly of Panicum virgatum.</title>
        <authorList>
            <person name="Lovell J.T."/>
            <person name="Jenkins J."/>
            <person name="Shu S."/>
            <person name="Juenger T.E."/>
            <person name="Schmutz J."/>
        </authorList>
    </citation>
    <scope>NUCLEOTIDE SEQUENCE</scope>
    <source>
        <strain evidence="9">AP13</strain>
    </source>
</reference>
<dbReference type="AlphaFoldDB" id="A0A8T0RAV0"/>
<evidence type="ECO:0000256" key="7">
    <source>
        <dbReference type="SAM" id="MobiDB-lite"/>
    </source>
</evidence>
<keyword evidence="2 6" id="KW-0863">Zinc-finger</keyword>
<dbReference type="InterPro" id="IPR036855">
    <property type="entry name" value="Znf_CCCH_sf"/>
</dbReference>
<feature type="compositionally biased region" description="Polar residues" evidence="7">
    <location>
        <begin position="641"/>
        <end position="650"/>
    </location>
</feature>
<dbReference type="InterPro" id="IPR000571">
    <property type="entry name" value="Znf_CCCH"/>
</dbReference>
<name>A0A8T0RAV0_PANVG</name>
<dbReference type="PROSITE" id="PS50103">
    <property type="entry name" value="ZF_C3H1"/>
    <property type="match status" value="3"/>
</dbReference>
<dbReference type="Pfam" id="PF00642">
    <property type="entry name" value="zf-CCCH"/>
    <property type="match status" value="3"/>
</dbReference>
<feature type="compositionally biased region" description="Basic and acidic residues" evidence="7">
    <location>
        <begin position="1"/>
        <end position="21"/>
    </location>
</feature>
<evidence type="ECO:0000256" key="5">
    <source>
        <dbReference type="PROSITE-ProRule" id="PRU00117"/>
    </source>
</evidence>
<dbReference type="GO" id="GO:0003677">
    <property type="term" value="F:DNA binding"/>
    <property type="evidence" value="ECO:0007669"/>
    <property type="project" value="UniProtKB-KW"/>
</dbReference>
<feature type="domain" description="C3H1-type" evidence="8">
    <location>
        <begin position="88"/>
        <end position="116"/>
    </location>
</feature>
<accession>A0A8T0RAV0</accession>
<evidence type="ECO:0000256" key="4">
    <source>
        <dbReference type="ARBA" id="ARBA00023125"/>
    </source>
</evidence>
<dbReference type="PANTHER" id="PTHR12506">
    <property type="entry name" value="PROTEIN PHOSPHATASE RELATED"/>
    <property type="match status" value="1"/>
</dbReference>
<feature type="zinc finger region" description="C3H1-type" evidence="6">
    <location>
        <begin position="88"/>
        <end position="116"/>
    </location>
</feature>
<dbReference type="Proteomes" id="UP000823388">
    <property type="component" value="Chromosome 6K"/>
</dbReference>
<dbReference type="PROSITE" id="PS50084">
    <property type="entry name" value="KH_TYPE_1"/>
    <property type="match status" value="2"/>
</dbReference>
<keyword evidence="3 6" id="KW-0862">Zinc</keyword>
<feature type="compositionally biased region" description="Low complexity" evidence="7">
    <location>
        <begin position="662"/>
        <end position="671"/>
    </location>
</feature>
<dbReference type="InterPro" id="IPR036612">
    <property type="entry name" value="KH_dom_type_1_sf"/>
</dbReference>
<feature type="domain" description="C3H1-type" evidence="8">
    <location>
        <begin position="33"/>
        <end position="61"/>
    </location>
</feature>
<dbReference type="Gene3D" id="3.30.1370.10">
    <property type="entry name" value="K Homology domain, type 1"/>
    <property type="match status" value="2"/>
</dbReference>
<dbReference type="GO" id="GO:0008270">
    <property type="term" value="F:zinc ion binding"/>
    <property type="evidence" value="ECO:0007669"/>
    <property type="project" value="UniProtKB-KW"/>
</dbReference>
<feature type="region of interest" description="Disordered" evidence="7">
    <location>
        <begin position="1"/>
        <end position="34"/>
    </location>
</feature>
<dbReference type="GO" id="GO:0003729">
    <property type="term" value="F:mRNA binding"/>
    <property type="evidence" value="ECO:0007669"/>
    <property type="project" value="UniProtKB-ARBA"/>
</dbReference>
<feature type="region of interest" description="Disordered" evidence="7">
    <location>
        <begin position="553"/>
        <end position="925"/>
    </location>
</feature>
<evidence type="ECO:0000256" key="2">
    <source>
        <dbReference type="ARBA" id="ARBA00022771"/>
    </source>
</evidence>
<proteinExistence type="predicted"/>
<keyword evidence="10" id="KW-1185">Reference proteome</keyword>
<feature type="domain" description="C3H1-type" evidence="8">
    <location>
        <begin position="152"/>
        <end position="180"/>
    </location>
</feature>
<dbReference type="EMBL" id="CM029047">
    <property type="protein sequence ID" value="KAG2582205.1"/>
    <property type="molecule type" value="Genomic_DNA"/>
</dbReference>
<protein>
    <recommendedName>
        <fullName evidence="8">C3H1-type domain-containing protein</fullName>
    </recommendedName>
</protein>
<keyword evidence="1 6" id="KW-0479">Metal-binding</keyword>
<keyword evidence="4" id="KW-0238">DNA-binding</keyword>
<dbReference type="InterPro" id="IPR004088">
    <property type="entry name" value="KH_dom_type_1"/>
</dbReference>
<feature type="zinc finger region" description="C3H1-type" evidence="6">
    <location>
        <begin position="33"/>
        <end position="61"/>
    </location>
</feature>
<organism evidence="9 10">
    <name type="scientific">Panicum virgatum</name>
    <name type="common">Blackwell switchgrass</name>
    <dbReference type="NCBI Taxonomy" id="38727"/>
    <lineage>
        <taxon>Eukaryota</taxon>
        <taxon>Viridiplantae</taxon>
        <taxon>Streptophyta</taxon>
        <taxon>Embryophyta</taxon>
        <taxon>Tracheophyta</taxon>
        <taxon>Spermatophyta</taxon>
        <taxon>Magnoliopsida</taxon>
        <taxon>Liliopsida</taxon>
        <taxon>Poales</taxon>
        <taxon>Poaceae</taxon>
        <taxon>PACMAD clade</taxon>
        <taxon>Panicoideae</taxon>
        <taxon>Panicodae</taxon>
        <taxon>Paniceae</taxon>
        <taxon>Panicinae</taxon>
        <taxon>Panicum</taxon>
        <taxon>Panicum sect. Hiantes</taxon>
    </lineage>
</organism>
<dbReference type="SUPFAM" id="SSF90229">
    <property type="entry name" value="CCCH zinc finger"/>
    <property type="match status" value="2"/>
</dbReference>
<evidence type="ECO:0000313" key="9">
    <source>
        <dbReference type="EMBL" id="KAG2582205.1"/>
    </source>
</evidence>
<evidence type="ECO:0000256" key="6">
    <source>
        <dbReference type="PROSITE-ProRule" id="PRU00723"/>
    </source>
</evidence>
<feature type="compositionally biased region" description="Low complexity" evidence="7">
    <location>
        <begin position="840"/>
        <end position="873"/>
    </location>
</feature>
<dbReference type="Gene3D" id="4.10.1000.10">
    <property type="entry name" value="Zinc finger, CCCH-type"/>
    <property type="match status" value="2"/>
</dbReference>
<evidence type="ECO:0000256" key="1">
    <source>
        <dbReference type="ARBA" id="ARBA00022723"/>
    </source>
</evidence>
<evidence type="ECO:0000256" key="3">
    <source>
        <dbReference type="ARBA" id="ARBA00022833"/>
    </source>
</evidence>
<sequence length="925" mass="100473">MDSKDDGQVPKPTEALRHAAAGEEPELVVHSQRPGEPDCSYYLKFGRCRYGSKCMFNHPPKHWAGQWQRHAIAAGEKQGQQAAEYPRRPGEPDCSHYVKFGSCKFEMNCRFNHPSRKQVHIFKRMYFPAGACKCNHHEIEEVRLNSLGLPLRPGTGLCSYYMQKGVCKFGSNCKFHHPNRSESEQEKLNADSEGSSQQNFYSILGDIIKPHPDLSPRHAPPPLDLPVPSYLLQQSSKGKEDESFSLTQPRQVYSCPEQSGYQQLADSHFEPAKQVRYTRDQLLQRRETQQLVDVSKDILELKQCIEMELHGEDYSWPNNDSNVHTLSYHRYDLADRRERHPRSTAKIPEVASEEKYWDNIDEEKESYGTSGKQEQFCKHDQLRCFEFDSKPQVGVLIGKAGETIRNLQTSSGAKVQITKDVDADSNALTRSVELVGTLASVDKAEQLIKSVIAEAEAGGSPALIATGFGSGQSGSEQFEMTVPDNTVGLIIGKGGETIKGLQTRSGARIQLIPQHPPEDVTLTERTVRVTGNKKQIEDAKDLIKQAMNQNFSKHANQSGGYGLQGSRPQGHGAASQWGPRSQSQPGYGYPPRGMPPPQNYNPPYGGYPQQGPPRGGMGWDQRQGPPPHPSYQGGGSDYYKQGSQPYDSQPPNYPPGPGKFNSYGQSQAPGYGQPPYPQHAPQQNYGHGYGDPRYNAPPPNQYYGQPPMAPQQGYPQQADPYARPPYSGPGQWAPRGPPAADGSYQAPPPASYGPPSQQPPAYGQTYGTATAPHGYAPQQSGQAPAPYGQNAPAAPGYPQQGGYAQYPQTQPAYGDQAAQANANYGYQGAPADPNYGSAYSQSGYGPPAPAAGQPDYASAPAAGQPAAYGQAGYTQPPTNPPSYDQSAAAPAQSGYAAPAANPQPAPAKGVSPQPAAGYAGGQWTA</sequence>
<dbReference type="Pfam" id="PF00013">
    <property type="entry name" value="KH_1"/>
    <property type="match status" value="2"/>
</dbReference>
<feature type="compositionally biased region" description="Low complexity" evidence="7">
    <location>
        <begin position="885"/>
        <end position="902"/>
    </location>
</feature>
<dbReference type="InterPro" id="IPR050974">
    <property type="entry name" value="Plant_ZF_CCCH"/>
</dbReference>
<keyword evidence="5" id="KW-0694">RNA-binding</keyword>
<feature type="compositionally biased region" description="Pro residues" evidence="7">
    <location>
        <begin position="746"/>
        <end position="758"/>
    </location>
</feature>
<gene>
    <name evidence="9" type="ORF">PVAP13_6KG056200</name>
</gene>
<feature type="compositionally biased region" description="Low complexity" evidence="7">
    <location>
        <begin position="781"/>
        <end position="829"/>
    </location>
</feature>
<dbReference type="CDD" id="cd00105">
    <property type="entry name" value="KH-I"/>
    <property type="match status" value="1"/>
</dbReference>